<evidence type="ECO:0000313" key="1">
    <source>
        <dbReference type="EMBL" id="CAB5237986.1"/>
    </source>
</evidence>
<name>A0A6J7XUJ7_9CAUD</name>
<sequence>MQQQQTQHIDVNTVMVSGRLRSLPTQVKEGSEYYRTQINSVDEAYGRDTVIEFTHKAGEWMQGAHIGGMIVVRGNLSGRFSQQGYYNLGMFAREIRLVGTLQLAAASQDAPFDGGEEGDISF</sequence>
<gene>
    <name evidence="1" type="ORF">UFOVP142_59</name>
</gene>
<reference evidence="1" key="1">
    <citation type="submission" date="2020-05" db="EMBL/GenBank/DDBJ databases">
        <authorList>
            <person name="Chiriac C."/>
            <person name="Salcher M."/>
            <person name="Ghai R."/>
            <person name="Kavagutti S V."/>
        </authorList>
    </citation>
    <scope>NUCLEOTIDE SEQUENCE</scope>
</reference>
<dbReference type="EMBL" id="LR798460">
    <property type="protein sequence ID" value="CAB5237986.1"/>
    <property type="molecule type" value="Genomic_DNA"/>
</dbReference>
<protein>
    <submittedName>
        <fullName evidence="1">Uncharacterized protein</fullName>
    </submittedName>
</protein>
<accession>A0A6J7XUJ7</accession>
<proteinExistence type="predicted"/>
<organism evidence="1">
    <name type="scientific">uncultured Caudovirales phage</name>
    <dbReference type="NCBI Taxonomy" id="2100421"/>
    <lineage>
        <taxon>Viruses</taxon>
        <taxon>Duplodnaviria</taxon>
        <taxon>Heunggongvirae</taxon>
        <taxon>Uroviricota</taxon>
        <taxon>Caudoviricetes</taxon>
        <taxon>Peduoviridae</taxon>
        <taxon>Maltschvirus</taxon>
        <taxon>Maltschvirus maltsch</taxon>
    </lineage>
</organism>